<dbReference type="GO" id="GO:0005524">
    <property type="term" value="F:ATP binding"/>
    <property type="evidence" value="ECO:0007669"/>
    <property type="project" value="UniProtKB-KW"/>
</dbReference>
<evidence type="ECO:0000256" key="3">
    <source>
        <dbReference type="ARBA" id="ARBA00022553"/>
    </source>
</evidence>
<evidence type="ECO:0000256" key="1">
    <source>
        <dbReference type="ARBA" id="ARBA00000085"/>
    </source>
</evidence>
<evidence type="ECO:0000313" key="12">
    <source>
        <dbReference type="Proteomes" id="UP000475214"/>
    </source>
</evidence>
<evidence type="ECO:0000256" key="8">
    <source>
        <dbReference type="ARBA" id="ARBA00023012"/>
    </source>
</evidence>
<keyword evidence="8" id="KW-0902">Two-component regulatory system</keyword>
<evidence type="ECO:0000256" key="5">
    <source>
        <dbReference type="ARBA" id="ARBA00022741"/>
    </source>
</evidence>
<evidence type="ECO:0000313" key="11">
    <source>
        <dbReference type="EMBL" id="NEE02338.1"/>
    </source>
</evidence>
<dbReference type="CDD" id="cd16917">
    <property type="entry name" value="HATPase_UhpB-NarQ-NarX-like"/>
    <property type="match status" value="1"/>
</dbReference>
<reference evidence="11 12" key="1">
    <citation type="submission" date="2020-02" db="EMBL/GenBank/DDBJ databases">
        <authorList>
            <person name="Li X.-J."/>
            <person name="Han X.-M."/>
        </authorList>
    </citation>
    <scope>NUCLEOTIDE SEQUENCE [LARGE SCALE GENOMIC DNA]</scope>
    <source>
        <strain evidence="11 12">CCTCC AB 2017055</strain>
    </source>
</reference>
<accession>A0A6L9SCN6</accession>
<evidence type="ECO:0000256" key="2">
    <source>
        <dbReference type="ARBA" id="ARBA00012438"/>
    </source>
</evidence>
<organism evidence="11 12">
    <name type="scientific">Phytoactinopolyspora halotolerans</name>
    <dbReference type="NCBI Taxonomy" id="1981512"/>
    <lineage>
        <taxon>Bacteria</taxon>
        <taxon>Bacillati</taxon>
        <taxon>Actinomycetota</taxon>
        <taxon>Actinomycetes</taxon>
        <taxon>Jiangellales</taxon>
        <taxon>Jiangellaceae</taxon>
        <taxon>Phytoactinopolyspora</taxon>
    </lineage>
</organism>
<evidence type="ECO:0000256" key="4">
    <source>
        <dbReference type="ARBA" id="ARBA00022679"/>
    </source>
</evidence>
<protein>
    <recommendedName>
        <fullName evidence="2">histidine kinase</fullName>
        <ecNumber evidence="2">2.7.13.3</ecNumber>
    </recommendedName>
</protein>
<dbReference type="InterPro" id="IPR050482">
    <property type="entry name" value="Sensor_HK_TwoCompSys"/>
</dbReference>
<dbReference type="InterPro" id="IPR011712">
    <property type="entry name" value="Sig_transdc_His_kin_sub3_dim/P"/>
</dbReference>
<dbReference type="PANTHER" id="PTHR24421">
    <property type="entry name" value="NITRATE/NITRITE SENSOR PROTEIN NARX-RELATED"/>
    <property type="match status" value="1"/>
</dbReference>
<dbReference type="Proteomes" id="UP000475214">
    <property type="component" value="Unassembled WGS sequence"/>
</dbReference>
<evidence type="ECO:0000256" key="7">
    <source>
        <dbReference type="ARBA" id="ARBA00022840"/>
    </source>
</evidence>
<dbReference type="GO" id="GO:0046983">
    <property type="term" value="F:protein dimerization activity"/>
    <property type="evidence" value="ECO:0007669"/>
    <property type="project" value="InterPro"/>
</dbReference>
<comment type="caution">
    <text evidence="11">The sequence shown here is derived from an EMBL/GenBank/DDBJ whole genome shotgun (WGS) entry which is preliminary data.</text>
</comment>
<feature type="domain" description="Signal transduction histidine kinase subgroup 3 dimerisation and phosphoacceptor" evidence="10">
    <location>
        <begin position="246"/>
        <end position="312"/>
    </location>
</feature>
<keyword evidence="9" id="KW-0472">Membrane</keyword>
<feature type="transmembrane region" description="Helical" evidence="9">
    <location>
        <begin position="165"/>
        <end position="185"/>
    </location>
</feature>
<keyword evidence="12" id="KW-1185">Reference proteome</keyword>
<dbReference type="InterPro" id="IPR036890">
    <property type="entry name" value="HATPase_C_sf"/>
</dbReference>
<keyword evidence="6 11" id="KW-0418">Kinase</keyword>
<dbReference type="Gene3D" id="1.20.5.1930">
    <property type="match status" value="1"/>
</dbReference>
<feature type="transmembrane region" description="Helical" evidence="9">
    <location>
        <begin position="134"/>
        <end position="158"/>
    </location>
</feature>
<dbReference type="EMBL" id="JAAGOA010000014">
    <property type="protein sequence ID" value="NEE02338.1"/>
    <property type="molecule type" value="Genomic_DNA"/>
</dbReference>
<name>A0A6L9SCN6_9ACTN</name>
<sequence>MTSTTSGLLSAARPRLRLAQCRKFPRAERRSSLPLHLVTAASGHRPASPELRALLPGLLAADPDDDSQPVAPRRSARDWVVDVLCFLIAAGIGAWGYVELLLDEGWTPLRVLDLVAGSASCISLWWRRRRPMQIALGITAISVFATSAGGAVLIAVFTVAVHRRLAPTAVVTVANIGVGMLYFAIYPDDELPYAGSVAFVVLLITAVALCGMFVRARRQLVLSLRERAVQAESEAHLRIEQARHRERERIAREMHDVLAHRLSLLSVHANALSYRPDAPAEDVARASGVIRESAHQALQDLREVIGVLRAPSAEGEPEAPTLDSLAALVEECRSAGMQVTIEDSREQGGETLPAAITRCAYRVVQEGLTNALKHAAGTPVTVGLGGAPGHGLTVRVQNAAPPRRTVSAERIPGTGSGLVGLTERVELAGGTLAHAATDGGGYVLTAALPWPA</sequence>
<gene>
    <name evidence="11" type="ORF">G1H10_19375</name>
</gene>
<dbReference type="EC" id="2.7.13.3" evidence="2"/>
<comment type="catalytic activity">
    <reaction evidence="1">
        <text>ATP + protein L-histidine = ADP + protein N-phospho-L-histidine.</text>
        <dbReference type="EC" id="2.7.13.3"/>
    </reaction>
</comment>
<feature type="transmembrane region" description="Helical" evidence="9">
    <location>
        <begin position="191"/>
        <end position="214"/>
    </location>
</feature>
<evidence type="ECO:0000256" key="9">
    <source>
        <dbReference type="SAM" id="Phobius"/>
    </source>
</evidence>
<keyword evidence="7" id="KW-0067">ATP-binding</keyword>
<dbReference type="AlphaFoldDB" id="A0A6L9SCN6"/>
<keyword evidence="9" id="KW-0812">Transmembrane</keyword>
<dbReference type="GO" id="GO:0016020">
    <property type="term" value="C:membrane"/>
    <property type="evidence" value="ECO:0007669"/>
    <property type="project" value="InterPro"/>
</dbReference>
<keyword evidence="5" id="KW-0547">Nucleotide-binding</keyword>
<keyword evidence="3" id="KW-0597">Phosphoprotein</keyword>
<dbReference type="SUPFAM" id="SSF55874">
    <property type="entry name" value="ATPase domain of HSP90 chaperone/DNA topoisomerase II/histidine kinase"/>
    <property type="match status" value="1"/>
</dbReference>
<keyword evidence="4" id="KW-0808">Transferase</keyword>
<evidence type="ECO:0000256" key="6">
    <source>
        <dbReference type="ARBA" id="ARBA00022777"/>
    </source>
</evidence>
<dbReference type="PANTHER" id="PTHR24421:SF10">
    <property type="entry name" value="NITRATE_NITRITE SENSOR PROTEIN NARQ"/>
    <property type="match status" value="1"/>
</dbReference>
<dbReference type="Pfam" id="PF07730">
    <property type="entry name" value="HisKA_3"/>
    <property type="match status" value="1"/>
</dbReference>
<dbReference type="GO" id="GO:0000155">
    <property type="term" value="F:phosphorelay sensor kinase activity"/>
    <property type="evidence" value="ECO:0007669"/>
    <property type="project" value="InterPro"/>
</dbReference>
<feature type="transmembrane region" description="Helical" evidence="9">
    <location>
        <begin position="79"/>
        <end position="98"/>
    </location>
</feature>
<keyword evidence="9" id="KW-1133">Transmembrane helix</keyword>
<dbReference type="Gene3D" id="3.30.565.10">
    <property type="entry name" value="Histidine kinase-like ATPase, C-terminal domain"/>
    <property type="match status" value="1"/>
</dbReference>
<proteinExistence type="predicted"/>
<evidence type="ECO:0000259" key="10">
    <source>
        <dbReference type="Pfam" id="PF07730"/>
    </source>
</evidence>